<accession>A0A3N4PCS6</accession>
<dbReference type="Gene3D" id="3.30.470.20">
    <property type="entry name" value="ATP-grasp fold, B domain"/>
    <property type="match status" value="1"/>
</dbReference>
<reference evidence="3 4" key="1">
    <citation type="submission" date="2018-11" db="EMBL/GenBank/DDBJ databases">
        <title>Chitinophaga lutea sp.nov., isolate from arsenic contaminated soil.</title>
        <authorList>
            <person name="Zong Y."/>
        </authorList>
    </citation>
    <scope>NUCLEOTIDE SEQUENCE [LARGE SCALE GENOMIC DNA]</scope>
    <source>
        <strain evidence="3 4">ZY74</strain>
    </source>
</reference>
<dbReference type="Proteomes" id="UP000278351">
    <property type="component" value="Unassembled WGS sequence"/>
</dbReference>
<protein>
    <submittedName>
        <fullName evidence="3">MvdD family ATP-grasp ribosomal peptide maturase</fullName>
    </submittedName>
</protein>
<evidence type="ECO:0000256" key="1">
    <source>
        <dbReference type="PROSITE-ProRule" id="PRU00409"/>
    </source>
</evidence>
<keyword evidence="1" id="KW-0067">ATP-binding</keyword>
<dbReference type="GO" id="GO:0046872">
    <property type="term" value="F:metal ion binding"/>
    <property type="evidence" value="ECO:0007669"/>
    <property type="project" value="InterPro"/>
</dbReference>
<organism evidence="3 4">
    <name type="scientific">Chitinophaga lutea</name>
    <dbReference type="NCBI Taxonomy" id="2488634"/>
    <lineage>
        <taxon>Bacteria</taxon>
        <taxon>Pseudomonadati</taxon>
        <taxon>Bacteroidota</taxon>
        <taxon>Chitinophagia</taxon>
        <taxon>Chitinophagales</taxon>
        <taxon>Chitinophagaceae</taxon>
        <taxon>Chitinophaga</taxon>
    </lineage>
</organism>
<keyword evidence="1" id="KW-0547">Nucleotide-binding</keyword>
<dbReference type="RefSeq" id="WP_123849223.1">
    <property type="nucleotide sequence ID" value="NZ_RPDH01000003.1"/>
</dbReference>
<keyword evidence="4" id="KW-1185">Reference proteome</keyword>
<dbReference type="SUPFAM" id="SSF56059">
    <property type="entry name" value="Glutathione synthetase ATP-binding domain-like"/>
    <property type="match status" value="1"/>
</dbReference>
<evidence type="ECO:0000313" key="4">
    <source>
        <dbReference type="Proteomes" id="UP000278351"/>
    </source>
</evidence>
<dbReference type="PANTHER" id="PTHR21621">
    <property type="entry name" value="RIBOSOMAL PROTEIN S6 MODIFICATION PROTEIN"/>
    <property type="match status" value="1"/>
</dbReference>
<dbReference type="GO" id="GO:0005737">
    <property type="term" value="C:cytoplasm"/>
    <property type="evidence" value="ECO:0007669"/>
    <property type="project" value="TreeGrafter"/>
</dbReference>
<dbReference type="InterPro" id="IPR011761">
    <property type="entry name" value="ATP-grasp"/>
</dbReference>
<proteinExistence type="predicted"/>
<name>A0A3N4PCS6_9BACT</name>
<dbReference type="OrthoDB" id="583309at2"/>
<dbReference type="GO" id="GO:0009432">
    <property type="term" value="P:SOS response"/>
    <property type="evidence" value="ECO:0007669"/>
    <property type="project" value="TreeGrafter"/>
</dbReference>
<dbReference type="PROSITE" id="PS50975">
    <property type="entry name" value="ATP_GRASP"/>
    <property type="match status" value="1"/>
</dbReference>
<dbReference type="EMBL" id="RPDH01000003">
    <property type="protein sequence ID" value="RPE06036.1"/>
    <property type="molecule type" value="Genomic_DNA"/>
</dbReference>
<dbReference type="InterPro" id="IPR013651">
    <property type="entry name" value="ATP-grasp_RimK-type"/>
</dbReference>
<dbReference type="Pfam" id="PF08443">
    <property type="entry name" value="RimK"/>
    <property type="match status" value="1"/>
</dbReference>
<evidence type="ECO:0000313" key="3">
    <source>
        <dbReference type="EMBL" id="RPE06036.1"/>
    </source>
</evidence>
<feature type="domain" description="ATP-grasp" evidence="2">
    <location>
        <begin position="130"/>
        <end position="324"/>
    </location>
</feature>
<comment type="caution">
    <text evidence="3">The sequence shown here is derived from an EMBL/GenBank/DDBJ whole genome shotgun (WGS) entry which is preliminary data.</text>
</comment>
<sequence length="327" mass="36980">MPEGKVLIITHTADNEAADTVIQAIAELGGQSVRFDVDRYPADLTLTTTWQGGRWALWLGDERLDDITAVWYRRSYHIGKGLEPLLDKEFLSSALGEVRRTLFGMLEGLPCFQLERYSVYRRLDSKEEQLRMAVKHGLLVPETCITNSPQQLQQFLAATGGPVIAKMQSSFAIYREGEEHVVFTNEISDEHLSQLDQLKYCPMVFQEKLPKALELRVTIVGREVFSFAIDSQQLPGAATDWRKEGAALVNNWKPYPLREDVANSLLSMMDAYGLNYGAIDLILTPDGKYYFLEINAAGEFFWLDRLCSNAISRHLAAILLNAAERRE</sequence>
<dbReference type="InterPro" id="IPR048936">
    <property type="entry name" value="MvdD-like_ATPgrasp"/>
</dbReference>
<dbReference type="PANTHER" id="PTHR21621:SF0">
    <property type="entry name" value="BETA-CITRYLGLUTAMATE SYNTHASE B-RELATED"/>
    <property type="match status" value="1"/>
</dbReference>
<dbReference type="AlphaFoldDB" id="A0A3N4PCS6"/>
<dbReference type="GO" id="GO:0005524">
    <property type="term" value="F:ATP binding"/>
    <property type="evidence" value="ECO:0007669"/>
    <property type="project" value="UniProtKB-UniRule"/>
</dbReference>
<dbReference type="GO" id="GO:0018169">
    <property type="term" value="F:ribosomal S6-glutamic acid ligase activity"/>
    <property type="evidence" value="ECO:0007669"/>
    <property type="project" value="TreeGrafter"/>
</dbReference>
<evidence type="ECO:0000259" key="2">
    <source>
        <dbReference type="PROSITE" id="PS50975"/>
    </source>
</evidence>
<gene>
    <name evidence="3" type="ORF">EGT74_24680</name>
</gene>
<dbReference type="Pfam" id="PF21068">
    <property type="entry name" value="ATPgraspMvdD"/>
    <property type="match status" value="1"/>
</dbReference>